<dbReference type="PANTHER" id="PTHR10663:SF318">
    <property type="entry name" value="IQ MOTIF AND SEC7 DOMAIN-CONTAINING PROTEIN 3"/>
    <property type="match status" value="1"/>
</dbReference>
<comment type="similarity">
    <text evidence="2">Belongs to the BRAG family.</text>
</comment>
<evidence type="ECO:0000256" key="3">
    <source>
        <dbReference type="ARBA" id="ARBA00022490"/>
    </source>
</evidence>
<dbReference type="AlphaFoldDB" id="A0AAD9CRH6"/>
<evidence type="ECO:0000256" key="2">
    <source>
        <dbReference type="ARBA" id="ARBA00006248"/>
    </source>
</evidence>
<dbReference type="GO" id="GO:0032012">
    <property type="term" value="P:regulation of ARF protein signal transduction"/>
    <property type="evidence" value="ECO:0007669"/>
    <property type="project" value="InterPro"/>
</dbReference>
<dbReference type="InterPro" id="IPR011993">
    <property type="entry name" value="PH-like_dom_sf"/>
</dbReference>
<dbReference type="EMBL" id="JASDAP010000001">
    <property type="protein sequence ID" value="KAK1906735.1"/>
    <property type="molecule type" value="Genomic_DNA"/>
</dbReference>
<accession>A0AAD9CRH6</accession>
<evidence type="ECO:0000256" key="1">
    <source>
        <dbReference type="ARBA" id="ARBA00004496"/>
    </source>
</evidence>
<evidence type="ECO:0000313" key="8">
    <source>
        <dbReference type="EMBL" id="KAK1906735.1"/>
    </source>
</evidence>
<evidence type="ECO:0000313" key="9">
    <source>
        <dbReference type="Proteomes" id="UP001228049"/>
    </source>
</evidence>
<evidence type="ECO:0000259" key="7">
    <source>
        <dbReference type="PROSITE" id="PS50190"/>
    </source>
</evidence>
<protein>
    <submittedName>
        <fullName evidence="8">IQ motif and SEC7 domain containing protein 3</fullName>
    </submittedName>
</protein>
<dbReference type="InterPro" id="IPR000904">
    <property type="entry name" value="Sec7_dom"/>
</dbReference>
<keyword evidence="3" id="KW-0963">Cytoplasm</keyword>
<organism evidence="8 9">
    <name type="scientific">Dissostichus eleginoides</name>
    <name type="common">Patagonian toothfish</name>
    <name type="synonym">Dissostichus amissus</name>
    <dbReference type="NCBI Taxonomy" id="100907"/>
    <lineage>
        <taxon>Eukaryota</taxon>
        <taxon>Metazoa</taxon>
        <taxon>Chordata</taxon>
        <taxon>Craniata</taxon>
        <taxon>Vertebrata</taxon>
        <taxon>Euteleostomi</taxon>
        <taxon>Actinopterygii</taxon>
        <taxon>Neopterygii</taxon>
        <taxon>Teleostei</taxon>
        <taxon>Neoteleostei</taxon>
        <taxon>Acanthomorphata</taxon>
        <taxon>Eupercaria</taxon>
        <taxon>Perciformes</taxon>
        <taxon>Notothenioidei</taxon>
        <taxon>Nototheniidae</taxon>
        <taxon>Dissostichus</taxon>
    </lineage>
</organism>
<comment type="subcellular location">
    <subcellularLocation>
        <location evidence="1">Cytoplasm</location>
    </subcellularLocation>
</comment>
<keyword evidence="5" id="KW-0175">Coiled coil</keyword>
<dbReference type="GO" id="GO:0005085">
    <property type="term" value="F:guanyl-nucleotide exchange factor activity"/>
    <property type="evidence" value="ECO:0007669"/>
    <property type="project" value="InterPro"/>
</dbReference>
<proteinExistence type="inferred from homology"/>
<feature type="region of interest" description="Disordered" evidence="6">
    <location>
        <begin position="283"/>
        <end position="318"/>
    </location>
</feature>
<dbReference type="SUPFAM" id="SSF50729">
    <property type="entry name" value="PH domain-like"/>
    <property type="match status" value="1"/>
</dbReference>
<sequence length="429" mass="48463">MLLFLSTNSQRYCMCNPDVVQQFHNPDTIFILAFAIILLNTDMYSPNIKPDRKMMLEDFIRNLRGVDDGADIPRDMVVGIYERIQQRELRSNEDHVTYVSKVEQSIVGMKTILKLCPKKKSSAAYTFCKAMGLLGMQFHLFENEYYPHGITILSPFGSDKKQVLNFCAQSAEELLKFVEDLKESIAEVSEMEQIRIEWELEKQQGAKAHSVKNNGTQLELRGKQGSPSGNQEMDDRSGHNAVEVSIHNRLQTYQLSSTAPSPESVALLNHRGELLFQQGPQGLTYGPVPPPQHPQLQSATSTPAHHLHLQQHHQAAVSMSDLRPETLIQCQQIVKVFMLDNSGHGHMEAFLSQTPTHHHYQHHHHHSHHQLSHSAMSTPVRSPDSSHGNDGHQPPLPPPPPPYNHPHQYIPPDPRLSLHRTPSGSRSMV</sequence>
<dbReference type="Gene3D" id="2.30.29.30">
    <property type="entry name" value="Pleckstrin-homology domain (PH domain)/Phosphotyrosine-binding domain (PTB)"/>
    <property type="match status" value="1"/>
</dbReference>
<dbReference type="PANTHER" id="PTHR10663">
    <property type="entry name" value="GUANYL-NUCLEOTIDE EXCHANGE FACTOR"/>
    <property type="match status" value="1"/>
</dbReference>
<dbReference type="Proteomes" id="UP001228049">
    <property type="component" value="Unassembled WGS sequence"/>
</dbReference>
<feature type="compositionally biased region" description="Basic residues" evidence="6">
    <location>
        <begin position="356"/>
        <end position="371"/>
    </location>
</feature>
<keyword evidence="4" id="KW-0597">Phosphoprotein</keyword>
<keyword evidence="9" id="KW-1185">Reference proteome</keyword>
<evidence type="ECO:0000256" key="5">
    <source>
        <dbReference type="ARBA" id="ARBA00023054"/>
    </source>
</evidence>
<feature type="region of interest" description="Disordered" evidence="6">
    <location>
        <begin position="355"/>
        <end position="429"/>
    </location>
</feature>
<evidence type="ECO:0000256" key="6">
    <source>
        <dbReference type="SAM" id="MobiDB-lite"/>
    </source>
</evidence>
<feature type="compositionally biased region" description="Polar residues" evidence="6">
    <location>
        <begin position="294"/>
        <end position="303"/>
    </location>
</feature>
<dbReference type="InterPro" id="IPR035999">
    <property type="entry name" value="Sec7_dom_sf"/>
</dbReference>
<dbReference type="GO" id="GO:0030036">
    <property type="term" value="P:actin cytoskeleton organization"/>
    <property type="evidence" value="ECO:0007669"/>
    <property type="project" value="TreeGrafter"/>
</dbReference>
<feature type="region of interest" description="Disordered" evidence="6">
    <location>
        <begin position="208"/>
        <end position="236"/>
    </location>
</feature>
<dbReference type="PROSITE" id="PS50190">
    <property type="entry name" value="SEC7"/>
    <property type="match status" value="1"/>
</dbReference>
<gene>
    <name evidence="8" type="ORF">KUDE01_009131</name>
</gene>
<dbReference type="GO" id="GO:0005737">
    <property type="term" value="C:cytoplasm"/>
    <property type="evidence" value="ECO:0007669"/>
    <property type="project" value="UniProtKB-SubCell"/>
</dbReference>
<dbReference type="Pfam" id="PF01369">
    <property type="entry name" value="Sec7"/>
    <property type="match status" value="1"/>
</dbReference>
<dbReference type="InterPro" id="IPR023394">
    <property type="entry name" value="Sec7_C_sf"/>
</dbReference>
<reference evidence="8" key="1">
    <citation type="submission" date="2023-04" db="EMBL/GenBank/DDBJ databases">
        <title>Chromosome-level genome of Chaenocephalus aceratus.</title>
        <authorList>
            <person name="Park H."/>
        </authorList>
    </citation>
    <scope>NUCLEOTIDE SEQUENCE</scope>
    <source>
        <strain evidence="8">DE</strain>
        <tissue evidence="8">Muscle</tissue>
    </source>
</reference>
<dbReference type="SUPFAM" id="SSF48425">
    <property type="entry name" value="Sec7 domain"/>
    <property type="match status" value="1"/>
</dbReference>
<comment type="caution">
    <text evidence="8">The sequence shown here is derived from an EMBL/GenBank/DDBJ whole genome shotgun (WGS) entry which is preliminary data.</text>
</comment>
<name>A0AAD9CRH6_DISEL</name>
<feature type="domain" description="SEC7" evidence="7">
    <location>
        <begin position="4"/>
        <end position="87"/>
    </location>
</feature>
<evidence type="ECO:0000256" key="4">
    <source>
        <dbReference type="ARBA" id="ARBA00022553"/>
    </source>
</evidence>
<dbReference type="Gene3D" id="1.10.1000.11">
    <property type="entry name" value="Arf Nucleotide-binding Site Opener,domain 2"/>
    <property type="match status" value="1"/>
</dbReference>
<feature type="compositionally biased region" description="Polar residues" evidence="6">
    <location>
        <begin position="420"/>
        <end position="429"/>
    </location>
</feature>
<feature type="compositionally biased region" description="Polar residues" evidence="6">
    <location>
        <begin position="375"/>
        <end position="388"/>
    </location>
</feature>
<feature type="compositionally biased region" description="Pro residues" evidence="6">
    <location>
        <begin position="394"/>
        <end position="414"/>
    </location>
</feature>
<dbReference type="SMART" id="SM00222">
    <property type="entry name" value="Sec7"/>
    <property type="match status" value="1"/>
</dbReference>
<dbReference type="Pfam" id="PF16453">
    <property type="entry name" value="IQ_SEC7_PH"/>
    <property type="match status" value="1"/>
</dbReference>
<dbReference type="InterPro" id="IPR033742">
    <property type="entry name" value="IQSEC_PH"/>
</dbReference>